<accession>A0AAV9I114</accession>
<dbReference type="PANTHER" id="PTHR13173">
    <property type="entry name" value="WW DOMAIN BINDING PROTEIN 4"/>
    <property type="match status" value="1"/>
</dbReference>
<dbReference type="EMBL" id="MU864929">
    <property type="protein sequence ID" value="KAK4466773.1"/>
    <property type="molecule type" value="Genomic_DNA"/>
</dbReference>
<dbReference type="GO" id="GO:0071011">
    <property type="term" value="C:precatalytic spliceosome"/>
    <property type="evidence" value="ECO:0007669"/>
    <property type="project" value="TreeGrafter"/>
</dbReference>
<keyword evidence="7" id="KW-1185">Reference proteome</keyword>
<evidence type="ECO:0000256" key="1">
    <source>
        <dbReference type="ARBA" id="ARBA00022723"/>
    </source>
</evidence>
<feature type="compositionally biased region" description="Basic and acidic residues" evidence="4">
    <location>
        <begin position="142"/>
        <end position="160"/>
    </location>
</feature>
<evidence type="ECO:0000259" key="5">
    <source>
        <dbReference type="Pfam" id="PF06220"/>
    </source>
</evidence>
<reference evidence="6" key="2">
    <citation type="submission" date="2023-06" db="EMBL/GenBank/DDBJ databases">
        <authorList>
            <consortium name="Lawrence Berkeley National Laboratory"/>
            <person name="Mondo S.J."/>
            <person name="Hensen N."/>
            <person name="Bonometti L."/>
            <person name="Westerberg I."/>
            <person name="Brannstrom I.O."/>
            <person name="Guillou S."/>
            <person name="Cros-Aarteil S."/>
            <person name="Calhoun S."/>
            <person name="Haridas S."/>
            <person name="Kuo A."/>
            <person name="Pangilinan J."/>
            <person name="Riley R."/>
            <person name="Labutti K."/>
            <person name="Andreopoulos B."/>
            <person name="Lipzen A."/>
            <person name="Chen C."/>
            <person name="Yanf M."/>
            <person name="Daum C."/>
            <person name="Ng V."/>
            <person name="Clum A."/>
            <person name="Steindorff A."/>
            <person name="Ohm R."/>
            <person name="Martin F."/>
            <person name="Silar P."/>
            <person name="Natvig D."/>
            <person name="Lalanne C."/>
            <person name="Gautier V."/>
            <person name="Ament-Velasquez S.L."/>
            <person name="Kruys A."/>
            <person name="Hutchinson M.I."/>
            <person name="Powell A.J."/>
            <person name="Barry K."/>
            <person name="Miller A.N."/>
            <person name="Grigoriev I.V."/>
            <person name="Debuchy R."/>
            <person name="Gladieux P."/>
            <person name="Thoren M.H."/>
            <person name="Johannesson H."/>
        </authorList>
    </citation>
    <scope>NUCLEOTIDE SEQUENCE</scope>
    <source>
        <strain evidence="6">PSN324</strain>
    </source>
</reference>
<dbReference type="Proteomes" id="UP001321749">
    <property type="component" value="Unassembled WGS sequence"/>
</dbReference>
<organism evidence="6 7">
    <name type="scientific">Cladorrhinum samala</name>
    <dbReference type="NCBI Taxonomy" id="585594"/>
    <lineage>
        <taxon>Eukaryota</taxon>
        <taxon>Fungi</taxon>
        <taxon>Dikarya</taxon>
        <taxon>Ascomycota</taxon>
        <taxon>Pezizomycotina</taxon>
        <taxon>Sordariomycetes</taxon>
        <taxon>Sordariomycetidae</taxon>
        <taxon>Sordariales</taxon>
        <taxon>Podosporaceae</taxon>
        <taxon>Cladorrhinum</taxon>
    </lineage>
</organism>
<dbReference type="InterPro" id="IPR013085">
    <property type="entry name" value="U1-CZ_Znf_C2H2"/>
</dbReference>
<evidence type="ECO:0000256" key="3">
    <source>
        <dbReference type="ARBA" id="ARBA00022833"/>
    </source>
</evidence>
<dbReference type="AlphaFoldDB" id="A0AAV9I114"/>
<feature type="compositionally biased region" description="Basic and acidic residues" evidence="4">
    <location>
        <begin position="51"/>
        <end position="67"/>
    </location>
</feature>
<dbReference type="InterPro" id="IPR040023">
    <property type="entry name" value="WBP4"/>
</dbReference>
<dbReference type="Gene3D" id="3.30.160.60">
    <property type="entry name" value="Classic Zinc Finger"/>
    <property type="match status" value="1"/>
</dbReference>
<feature type="compositionally biased region" description="Basic and acidic residues" evidence="4">
    <location>
        <begin position="269"/>
        <end position="281"/>
    </location>
</feature>
<feature type="region of interest" description="Disordered" evidence="4">
    <location>
        <begin position="51"/>
        <end position="106"/>
    </location>
</feature>
<dbReference type="GO" id="GO:0003723">
    <property type="term" value="F:RNA binding"/>
    <property type="evidence" value="ECO:0007669"/>
    <property type="project" value="TreeGrafter"/>
</dbReference>
<feature type="domain" description="U1-C C2H2-type zinc finger" evidence="5">
    <location>
        <begin position="9"/>
        <end position="42"/>
    </location>
</feature>
<evidence type="ECO:0000256" key="4">
    <source>
        <dbReference type="SAM" id="MobiDB-lite"/>
    </source>
</evidence>
<feature type="region of interest" description="Disordered" evidence="4">
    <location>
        <begin position="141"/>
        <end position="316"/>
    </location>
</feature>
<evidence type="ECO:0000313" key="7">
    <source>
        <dbReference type="Proteomes" id="UP001321749"/>
    </source>
</evidence>
<sequence>MSEYWKSTPKYWCKHCSVYVRDTKLERANHESTGRHQGAIKRSLRDLHKNAEQAEREKERARREVERLNGVVSASKSSSSSSSTKVKQDGGAGAGGAGGGNTSQADRQRQLEQLAELGVAIPDELRRDMAMVGEWSVTSTRVLDHDGGDDGDGDEKKDNNGDEGLEGRAVGIKRAREMTEEEKEREEALNGLFSQSKRRKWGVGSKVMPEGEDEDLDALLSGGLVVAKKKKKEDSEGEEKEIKEEEGGAPKKEEDGVQDTVPLSPVPDVKQEASSEVKQEEPGEENALSALPAALEGSDAPAVVFKKRKPKNIRQK</sequence>
<dbReference type="GO" id="GO:0000398">
    <property type="term" value="P:mRNA splicing, via spliceosome"/>
    <property type="evidence" value="ECO:0007669"/>
    <property type="project" value="InterPro"/>
</dbReference>
<dbReference type="InterPro" id="IPR036236">
    <property type="entry name" value="Znf_C2H2_sf"/>
</dbReference>
<keyword evidence="3" id="KW-0862">Zinc</keyword>
<dbReference type="GO" id="GO:0008270">
    <property type="term" value="F:zinc ion binding"/>
    <property type="evidence" value="ECO:0007669"/>
    <property type="project" value="UniProtKB-KW"/>
</dbReference>
<dbReference type="PANTHER" id="PTHR13173:SF10">
    <property type="entry name" value="WW DOMAIN-BINDING PROTEIN 4"/>
    <property type="match status" value="1"/>
</dbReference>
<keyword evidence="1" id="KW-0479">Metal-binding</keyword>
<comment type="caution">
    <text evidence="6">The sequence shown here is derived from an EMBL/GenBank/DDBJ whole genome shotgun (WGS) entry which is preliminary data.</text>
</comment>
<evidence type="ECO:0000313" key="6">
    <source>
        <dbReference type="EMBL" id="KAK4466773.1"/>
    </source>
</evidence>
<gene>
    <name evidence="6" type="ORF">QBC42DRAFT_41216</name>
</gene>
<feature type="compositionally biased region" description="Basic residues" evidence="4">
    <location>
        <begin position="305"/>
        <end position="316"/>
    </location>
</feature>
<protein>
    <recommendedName>
        <fullName evidence="5">U1-C C2H2-type zinc finger domain-containing protein</fullName>
    </recommendedName>
</protein>
<proteinExistence type="predicted"/>
<reference evidence="6" key="1">
    <citation type="journal article" date="2023" name="Mol. Phylogenet. Evol.">
        <title>Genome-scale phylogeny and comparative genomics of the fungal order Sordariales.</title>
        <authorList>
            <person name="Hensen N."/>
            <person name="Bonometti L."/>
            <person name="Westerberg I."/>
            <person name="Brannstrom I.O."/>
            <person name="Guillou S."/>
            <person name="Cros-Aarteil S."/>
            <person name="Calhoun S."/>
            <person name="Haridas S."/>
            <person name="Kuo A."/>
            <person name="Mondo S."/>
            <person name="Pangilinan J."/>
            <person name="Riley R."/>
            <person name="LaButti K."/>
            <person name="Andreopoulos B."/>
            <person name="Lipzen A."/>
            <person name="Chen C."/>
            <person name="Yan M."/>
            <person name="Daum C."/>
            <person name="Ng V."/>
            <person name="Clum A."/>
            <person name="Steindorff A."/>
            <person name="Ohm R.A."/>
            <person name="Martin F."/>
            <person name="Silar P."/>
            <person name="Natvig D.O."/>
            <person name="Lalanne C."/>
            <person name="Gautier V."/>
            <person name="Ament-Velasquez S.L."/>
            <person name="Kruys A."/>
            <person name="Hutchinson M.I."/>
            <person name="Powell A.J."/>
            <person name="Barry K."/>
            <person name="Miller A.N."/>
            <person name="Grigoriev I.V."/>
            <person name="Debuchy R."/>
            <person name="Gladieux P."/>
            <person name="Hiltunen Thoren M."/>
            <person name="Johannesson H."/>
        </authorList>
    </citation>
    <scope>NUCLEOTIDE SEQUENCE</scope>
    <source>
        <strain evidence="6">PSN324</strain>
    </source>
</reference>
<name>A0AAV9I114_9PEZI</name>
<keyword evidence="2" id="KW-0863">Zinc-finger</keyword>
<feature type="compositionally biased region" description="Gly residues" evidence="4">
    <location>
        <begin position="90"/>
        <end position="101"/>
    </location>
</feature>
<evidence type="ECO:0000256" key="2">
    <source>
        <dbReference type="ARBA" id="ARBA00022771"/>
    </source>
</evidence>
<dbReference type="SUPFAM" id="SSF57667">
    <property type="entry name" value="beta-beta-alpha zinc fingers"/>
    <property type="match status" value="1"/>
</dbReference>
<dbReference type="Pfam" id="PF06220">
    <property type="entry name" value="zf-U1"/>
    <property type="match status" value="1"/>
</dbReference>
<feature type="compositionally biased region" description="Low complexity" evidence="4">
    <location>
        <begin position="71"/>
        <end position="85"/>
    </location>
</feature>
<feature type="compositionally biased region" description="Basic and acidic residues" evidence="4">
    <location>
        <begin position="240"/>
        <end position="255"/>
    </location>
</feature>